<dbReference type="Proteomes" id="UP000198693">
    <property type="component" value="Unassembled WGS sequence"/>
</dbReference>
<evidence type="ECO:0000313" key="1">
    <source>
        <dbReference type="EMBL" id="SFU98433.1"/>
    </source>
</evidence>
<dbReference type="OrthoDB" id="9906868at2"/>
<dbReference type="STRING" id="463301.SAMN04487955_1266"/>
<accession>A0A1I7KLW6</accession>
<dbReference type="EMBL" id="FPBP01000026">
    <property type="protein sequence ID" value="SFU98433.1"/>
    <property type="molecule type" value="Genomic_DNA"/>
</dbReference>
<keyword evidence="2" id="KW-1185">Reference proteome</keyword>
<evidence type="ECO:0000313" key="2">
    <source>
        <dbReference type="Proteomes" id="UP000198693"/>
    </source>
</evidence>
<gene>
    <name evidence="1" type="ORF">SAMN04487955_1266</name>
</gene>
<organism evidence="1 2">
    <name type="scientific">Halomonas korlensis</name>
    <dbReference type="NCBI Taxonomy" id="463301"/>
    <lineage>
        <taxon>Bacteria</taxon>
        <taxon>Pseudomonadati</taxon>
        <taxon>Pseudomonadota</taxon>
        <taxon>Gammaproteobacteria</taxon>
        <taxon>Oceanospirillales</taxon>
        <taxon>Halomonadaceae</taxon>
        <taxon>Halomonas</taxon>
    </lineage>
</organism>
<name>A0A1I7KLW6_9GAMM</name>
<protein>
    <submittedName>
        <fullName evidence="1">Uncharacterized protein</fullName>
    </submittedName>
</protein>
<dbReference type="RefSeq" id="WP_089797799.1">
    <property type="nucleotide sequence ID" value="NZ_FPBP01000026.1"/>
</dbReference>
<reference evidence="2" key="1">
    <citation type="submission" date="2016-10" db="EMBL/GenBank/DDBJ databases">
        <authorList>
            <person name="Varghese N."/>
            <person name="Submissions S."/>
        </authorList>
    </citation>
    <scope>NUCLEOTIDE SEQUENCE [LARGE SCALE GENOMIC DNA]</scope>
    <source>
        <strain evidence="2">CGMCC 1.6981</strain>
    </source>
</reference>
<proteinExistence type="predicted"/>
<sequence length="114" mass="12472">MGQAQALRHHRMATAPIFFNYGNIDVEDKHRPLSLVVLDLHCLGIFELEGVPTPRYIPMPQAEPGDCFEILLVNNYPMLAPLDEARPSLLPGPSVMIHDSAGDQGEIAAASLLD</sequence>
<dbReference type="AlphaFoldDB" id="A0A1I7KLW6"/>